<feature type="region of interest" description="Disordered" evidence="7">
    <location>
        <begin position="252"/>
        <end position="399"/>
    </location>
</feature>
<keyword evidence="10" id="KW-1185">Reference proteome</keyword>
<protein>
    <submittedName>
        <fullName evidence="9">Hly-III related protein</fullName>
    </submittedName>
</protein>
<accession>A0A9P4QSZ0</accession>
<feature type="transmembrane region" description="Helical" evidence="8">
    <location>
        <begin position="107"/>
        <end position="129"/>
    </location>
</feature>
<dbReference type="OrthoDB" id="529367at2759"/>
<dbReference type="Pfam" id="PF03006">
    <property type="entry name" value="HlyIII"/>
    <property type="match status" value="1"/>
</dbReference>
<evidence type="ECO:0000256" key="4">
    <source>
        <dbReference type="ARBA" id="ARBA00022989"/>
    </source>
</evidence>
<evidence type="ECO:0000256" key="6">
    <source>
        <dbReference type="PIRSR" id="PIRSR604254-1"/>
    </source>
</evidence>
<feature type="compositionally biased region" description="Basic and acidic residues" evidence="7">
    <location>
        <begin position="305"/>
        <end position="320"/>
    </location>
</feature>
<dbReference type="GO" id="GO:0046872">
    <property type="term" value="F:metal ion binding"/>
    <property type="evidence" value="ECO:0007669"/>
    <property type="project" value="UniProtKB-KW"/>
</dbReference>
<keyword evidence="6" id="KW-0479">Metal-binding</keyword>
<evidence type="ECO:0000313" key="9">
    <source>
        <dbReference type="EMBL" id="KAF2731050.1"/>
    </source>
</evidence>
<evidence type="ECO:0000256" key="8">
    <source>
        <dbReference type="SAM" id="Phobius"/>
    </source>
</evidence>
<feature type="transmembrane region" description="Helical" evidence="8">
    <location>
        <begin position="173"/>
        <end position="194"/>
    </location>
</feature>
<feature type="compositionally biased region" description="Basic residues" evidence="7">
    <location>
        <begin position="281"/>
        <end position="304"/>
    </location>
</feature>
<dbReference type="PANTHER" id="PTHR20855">
    <property type="entry name" value="ADIPOR/PROGESTIN RECEPTOR-RELATED"/>
    <property type="match status" value="1"/>
</dbReference>
<sequence>MLRRPHLLFRKPTSQERKLDPAARSKPPFLTFSQLPKWYQDNPYILTRYRPVSDSYHACIHSLTYLHNETLNIYTHLLPALVLALLLPTLQLHISRTSPSAPWTDRIILTLTPLAALATFSLSTTYHVLMNHSPFISASCLLADYSGILLLILASFVSGIYVGFYDSAFHQRLYFCMIGALVLVSCLLVLHPGLQGPVYRARRTAAFVATALSGFAPVLHGVVRYGWVVAYEEKGVKWWLVEGAWPQLYSRKQRRDTREKKKERKKKKEKEKRKKEEEKERRKKKEKERRKKRKEKERKKKKNKGKDNEREKKRERENERSMNLSSLTERGRKGEKKKEEKKKRKKNKDEDEEKGKGKEKDREKEREREKKKKEEKEKKKEEEKEKKNFFRKERKGDRW</sequence>
<dbReference type="InterPro" id="IPR004254">
    <property type="entry name" value="AdipoR/HlyIII-related"/>
</dbReference>
<name>A0A9P4QSZ0_9PLEO</name>
<keyword evidence="4 8" id="KW-1133">Transmembrane helix</keyword>
<dbReference type="GO" id="GO:0006882">
    <property type="term" value="P:intracellular zinc ion homeostasis"/>
    <property type="evidence" value="ECO:0007669"/>
    <property type="project" value="TreeGrafter"/>
</dbReference>
<feature type="compositionally biased region" description="Basic residues" evidence="7">
    <location>
        <begin position="252"/>
        <end position="273"/>
    </location>
</feature>
<feature type="transmembrane region" description="Helical" evidence="8">
    <location>
        <begin position="206"/>
        <end position="227"/>
    </location>
</feature>
<organism evidence="9 10">
    <name type="scientific">Polyplosphaeria fusca</name>
    <dbReference type="NCBI Taxonomy" id="682080"/>
    <lineage>
        <taxon>Eukaryota</taxon>
        <taxon>Fungi</taxon>
        <taxon>Dikarya</taxon>
        <taxon>Ascomycota</taxon>
        <taxon>Pezizomycotina</taxon>
        <taxon>Dothideomycetes</taxon>
        <taxon>Pleosporomycetidae</taxon>
        <taxon>Pleosporales</taxon>
        <taxon>Tetraplosphaeriaceae</taxon>
        <taxon>Polyplosphaeria</taxon>
    </lineage>
</organism>
<comment type="similarity">
    <text evidence="2">Belongs to the ADIPOR family.</text>
</comment>
<keyword evidence="3 8" id="KW-0812">Transmembrane</keyword>
<evidence type="ECO:0000256" key="2">
    <source>
        <dbReference type="ARBA" id="ARBA00007018"/>
    </source>
</evidence>
<dbReference type="AlphaFoldDB" id="A0A9P4QSZ0"/>
<comment type="subcellular location">
    <subcellularLocation>
        <location evidence="1">Membrane</location>
        <topology evidence="1">Multi-pass membrane protein</topology>
    </subcellularLocation>
</comment>
<evidence type="ECO:0000313" key="10">
    <source>
        <dbReference type="Proteomes" id="UP000799444"/>
    </source>
</evidence>
<keyword evidence="5 8" id="KW-0472">Membrane</keyword>
<dbReference type="PANTHER" id="PTHR20855:SF52">
    <property type="entry name" value="ADIPONECTIN RECEPTOR PROTEIN"/>
    <property type="match status" value="1"/>
</dbReference>
<evidence type="ECO:0000256" key="5">
    <source>
        <dbReference type="ARBA" id="ARBA00023136"/>
    </source>
</evidence>
<evidence type="ECO:0000256" key="7">
    <source>
        <dbReference type="SAM" id="MobiDB-lite"/>
    </source>
</evidence>
<evidence type="ECO:0000256" key="3">
    <source>
        <dbReference type="ARBA" id="ARBA00022692"/>
    </source>
</evidence>
<reference evidence="9" key="1">
    <citation type="journal article" date="2020" name="Stud. Mycol.">
        <title>101 Dothideomycetes genomes: a test case for predicting lifestyles and emergence of pathogens.</title>
        <authorList>
            <person name="Haridas S."/>
            <person name="Albert R."/>
            <person name="Binder M."/>
            <person name="Bloem J."/>
            <person name="Labutti K."/>
            <person name="Salamov A."/>
            <person name="Andreopoulos B."/>
            <person name="Baker S."/>
            <person name="Barry K."/>
            <person name="Bills G."/>
            <person name="Bluhm B."/>
            <person name="Cannon C."/>
            <person name="Castanera R."/>
            <person name="Culley D."/>
            <person name="Daum C."/>
            <person name="Ezra D."/>
            <person name="Gonzalez J."/>
            <person name="Henrissat B."/>
            <person name="Kuo A."/>
            <person name="Liang C."/>
            <person name="Lipzen A."/>
            <person name="Lutzoni F."/>
            <person name="Magnuson J."/>
            <person name="Mondo S."/>
            <person name="Nolan M."/>
            <person name="Ohm R."/>
            <person name="Pangilinan J."/>
            <person name="Park H.-J."/>
            <person name="Ramirez L."/>
            <person name="Alfaro M."/>
            <person name="Sun H."/>
            <person name="Tritt A."/>
            <person name="Yoshinaga Y."/>
            <person name="Zwiers L.-H."/>
            <person name="Turgeon B."/>
            <person name="Goodwin S."/>
            <person name="Spatafora J."/>
            <person name="Crous P."/>
            <person name="Grigoriev I."/>
        </authorList>
    </citation>
    <scope>NUCLEOTIDE SEQUENCE</scope>
    <source>
        <strain evidence="9">CBS 125425</strain>
    </source>
</reference>
<feature type="compositionally biased region" description="Basic and acidic residues" evidence="7">
    <location>
        <begin position="347"/>
        <end position="399"/>
    </location>
</feature>
<feature type="compositionally biased region" description="Basic and acidic residues" evidence="7">
    <location>
        <begin position="329"/>
        <end position="338"/>
    </location>
</feature>
<dbReference type="GO" id="GO:0016020">
    <property type="term" value="C:membrane"/>
    <property type="evidence" value="ECO:0007669"/>
    <property type="project" value="UniProtKB-SubCell"/>
</dbReference>
<proteinExistence type="inferred from homology"/>
<comment type="caution">
    <text evidence="9">The sequence shown here is derived from an EMBL/GenBank/DDBJ whole genome shotgun (WGS) entry which is preliminary data.</text>
</comment>
<feature type="transmembrane region" description="Helical" evidence="8">
    <location>
        <begin position="73"/>
        <end position="95"/>
    </location>
</feature>
<feature type="transmembrane region" description="Helical" evidence="8">
    <location>
        <begin position="135"/>
        <end position="161"/>
    </location>
</feature>
<keyword evidence="6" id="KW-0862">Zinc</keyword>
<feature type="binding site" evidence="6">
    <location>
        <position position="127"/>
    </location>
    <ligand>
        <name>Zn(2+)</name>
        <dbReference type="ChEBI" id="CHEBI:29105"/>
    </ligand>
</feature>
<dbReference type="EMBL" id="ML996204">
    <property type="protein sequence ID" value="KAF2731050.1"/>
    <property type="molecule type" value="Genomic_DNA"/>
</dbReference>
<dbReference type="Proteomes" id="UP000799444">
    <property type="component" value="Unassembled WGS sequence"/>
</dbReference>
<evidence type="ECO:0000256" key="1">
    <source>
        <dbReference type="ARBA" id="ARBA00004141"/>
    </source>
</evidence>
<dbReference type="GO" id="GO:0038023">
    <property type="term" value="F:signaling receptor activity"/>
    <property type="evidence" value="ECO:0007669"/>
    <property type="project" value="TreeGrafter"/>
</dbReference>
<gene>
    <name evidence="9" type="ORF">EJ04DRAFT_567229</name>
</gene>